<dbReference type="Proteomes" id="UP000070452">
    <property type="component" value="Unassembled WGS sequence"/>
</dbReference>
<protein>
    <submittedName>
        <fullName evidence="1">Uncharacterized protein</fullName>
    </submittedName>
</protein>
<evidence type="ECO:0000313" key="2">
    <source>
        <dbReference type="EMBL" id="MDC4248811.1"/>
    </source>
</evidence>
<sequence length="60" mass="7238">MKEYTTKEFEEMKRLKKDFEEVGQGQSFTIGTIQRRLRFGKERATALYNDLISDREKDFQ</sequence>
<evidence type="ECO:0000313" key="1">
    <source>
        <dbReference type="EMBL" id="KWX18746.1"/>
    </source>
</evidence>
<dbReference type="EMBL" id="JAMWMK010000025">
    <property type="protein sequence ID" value="MDC4248811.1"/>
    <property type="molecule type" value="Genomic_DNA"/>
</dbReference>
<dbReference type="AlphaFoldDB" id="A0A132P8T3"/>
<comment type="caution">
    <text evidence="1">The sequence shown here is derived from an EMBL/GenBank/DDBJ whole genome shotgun (WGS) entry which is preliminary data.</text>
</comment>
<dbReference type="RefSeq" id="WP_002318050.1">
    <property type="nucleotide sequence ID" value="NZ_CABGOC010000001.1"/>
</dbReference>
<dbReference type="PATRIC" id="fig|1352.655.peg.2046"/>
<dbReference type="EMBL" id="LRHK01000001">
    <property type="protein sequence ID" value="KWX18746.1"/>
    <property type="molecule type" value="Genomic_DNA"/>
</dbReference>
<dbReference type="Proteomes" id="UP001141166">
    <property type="component" value="Unassembled WGS sequence"/>
</dbReference>
<reference evidence="2" key="2">
    <citation type="submission" date="2022-05" db="EMBL/GenBank/DDBJ databases">
        <title>Draft genome sequences of Clostridium perfringens strains isolated from Peru.</title>
        <authorList>
            <person name="Hurtado R."/>
            <person name="Lima L."/>
            <person name="Sousa T."/>
            <person name="Jaiswal A.K."/>
            <person name="Tiwari S."/>
            <person name="Maturrano L."/>
            <person name="Brenig B."/>
            <person name="Azevedo V."/>
        </authorList>
    </citation>
    <scope>NUCLEOTIDE SEQUENCE</scope>
    <source>
        <strain evidence="2">CP4</strain>
    </source>
</reference>
<accession>A0A132P8T3</accession>
<evidence type="ECO:0000313" key="3">
    <source>
        <dbReference type="Proteomes" id="UP000070452"/>
    </source>
</evidence>
<proteinExistence type="predicted"/>
<reference evidence="1 3" key="1">
    <citation type="submission" date="2016-01" db="EMBL/GenBank/DDBJ databases">
        <title>Molecular Mechanisms for transfer of large genomic segments between Enterococcus faecium strains.</title>
        <authorList>
            <person name="Garcia-Solache M.A."/>
            <person name="Lebreton F."/>
            <person name="Mclaughlin R.E."/>
            <person name="Whiteaker J.D."/>
            <person name="Gilmore M.S."/>
            <person name="Rice L.B."/>
        </authorList>
    </citation>
    <scope>NUCLEOTIDE SEQUENCE [LARGE SCALE GENOMIC DNA]</scope>
    <source>
        <strain evidence="1 3">D344RRF x C68</strain>
    </source>
</reference>
<name>A0A132P8T3_ENTFC</name>
<organism evidence="1 3">
    <name type="scientific">Enterococcus faecium</name>
    <name type="common">Streptococcus faecium</name>
    <dbReference type="NCBI Taxonomy" id="1352"/>
    <lineage>
        <taxon>Bacteria</taxon>
        <taxon>Bacillati</taxon>
        <taxon>Bacillota</taxon>
        <taxon>Bacilli</taxon>
        <taxon>Lactobacillales</taxon>
        <taxon>Enterococcaceae</taxon>
        <taxon>Enterococcus</taxon>
    </lineage>
</organism>
<gene>
    <name evidence="1" type="ORF">AWT83_09795</name>
    <name evidence="2" type="ORF">M3X98_12280</name>
</gene>